<protein>
    <recommendedName>
        <fullName evidence="1">DUF218 domain-containing protein</fullName>
    </recommendedName>
</protein>
<dbReference type="PANTHER" id="PTHR30336:SF20">
    <property type="entry name" value="DUF218 DOMAIN-CONTAINING PROTEIN"/>
    <property type="match status" value="1"/>
</dbReference>
<feature type="domain" description="DUF218" evidence="1">
    <location>
        <begin position="56"/>
        <end position="175"/>
    </location>
</feature>
<sequence>MTIDQLVSDLNKLIRFLAYRNIAELSKEAFENKYGKKKIETLVLAGNGLPYTSEVIANSYRQGLVDKIILTGGVGHTTDLLRELMANHPIYQKIDATNKSEAELFQEMLVQYESIPATAIFIETTSTNGGENAMEARKVIESVMEVPEEILLIQDPTMQRRADACFRKYFANTKIINYAPFIPLVEKKGMEVCFKETKGVTHWEMTRFLSLVMGEFPRLADTPEGYGPNGQKFQAYVKIPHSVEAAYLRIKERYPTVGRK</sequence>
<dbReference type="Gene3D" id="1.10.3620.10">
    <property type="entry name" value="YdcF like domain"/>
    <property type="match status" value="1"/>
</dbReference>
<proteinExistence type="predicted"/>
<dbReference type="Pfam" id="PF02698">
    <property type="entry name" value="DUF218"/>
    <property type="match status" value="1"/>
</dbReference>
<dbReference type="InterPro" id="IPR051599">
    <property type="entry name" value="Cell_Envelope_Assoc"/>
</dbReference>
<dbReference type="EMBL" id="NRPP01000017">
    <property type="protein sequence ID" value="TFJ24825.1"/>
    <property type="molecule type" value="Genomic_DNA"/>
</dbReference>
<dbReference type="InterPro" id="IPR003848">
    <property type="entry name" value="DUF218"/>
</dbReference>
<accession>A0A2R8A0F5</accession>
<dbReference type="Proteomes" id="UP000297938">
    <property type="component" value="Unassembled WGS sequence"/>
</dbReference>
<dbReference type="GO" id="GO:0005886">
    <property type="term" value="C:plasma membrane"/>
    <property type="evidence" value="ECO:0007669"/>
    <property type="project" value="TreeGrafter"/>
</dbReference>
<evidence type="ECO:0000313" key="3">
    <source>
        <dbReference type="Proteomes" id="UP000297938"/>
    </source>
</evidence>
<dbReference type="AlphaFoldDB" id="A0A2R8A0F5"/>
<dbReference type="CDD" id="cd06259">
    <property type="entry name" value="YdcF-like"/>
    <property type="match status" value="1"/>
</dbReference>
<organism evidence="2 3">
    <name type="scientific">Carnobacterium divergens</name>
    <name type="common">Lactobacillus divergens</name>
    <dbReference type="NCBI Taxonomy" id="2748"/>
    <lineage>
        <taxon>Bacteria</taxon>
        <taxon>Bacillati</taxon>
        <taxon>Bacillota</taxon>
        <taxon>Bacilli</taxon>
        <taxon>Lactobacillales</taxon>
        <taxon>Carnobacteriaceae</taxon>
        <taxon>Carnobacterium</taxon>
    </lineage>
</organism>
<gene>
    <name evidence="2" type="ORF">CKN69_09340</name>
</gene>
<dbReference type="STRING" id="2748.CDIV41_320495"/>
<evidence type="ECO:0000313" key="2">
    <source>
        <dbReference type="EMBL" id="TFJ24825.1"/>
    </source>
</evidence>
<evidence type="ECO:0000259" key="1">
    <source>
        <dbReference type="Pfam" id="PF02698"/>
    </source>
</evidence>
<dbReference type="PANTHER" id="PTHR30336">
    <property type="entry name" value="INNER MEMBRANE PROTEIN, PROBABLE PERMEASE"/>
    <property type="match status" value="1"/>
</dbReference>
<dbReference type="InterPro" id="IPR014729">
    <property type="entry name" value="Rossmann-like_a/b/a_fold"/>
</dbReference>
<reference evidence="2 3" key="1">
    <citation type="journal article" date="2018" name="Int. J. Food Microbiol.">
        <title>Growth of Carnobacterium spp. isolated from chilled vacuum-packaged meat under relevant acidic conditions.</title>
        <authorList>
            <person name="Zhang P."/>
            <person name="Badoni M."/>
            <person name="Ganzle M."/>
            <person name="Yang X."/>
        </authorList>
    </citation>
    <scope>NUCLEOTIDE SEQUENCE [LARGE SCALE GENOMIC DNA]</scope>
    <source>
        <strain evidence="2 3">B2</strain>
    </source>
</reference>
<dbReference type="RefSeq" id="WP_109841623.1">
    <property type="nucleotide sequence ID" value="NZ_JAMXLU010000004.1"/>
</dbReference>
<comment type="caution">
    <text evidence="2">The sequence shown here is derived from an EMBL/GenBank/DDBJ whole genome shotgun (WGS) entry which is preliminary data.</text>
</comment>
<name>A0A2R8A0F5_CARDV</name>
<dbReference type="Gene3D" id="3.40.50.620">
    <property type="entry name" value="HUPs"/>
    <property type="match status" value="1"/>
</dbReference>